<dbReference type="Gene3D" id="3.40.50.1820">
    <property type="entry name" value="alpha/beta hydrolase"/>
    <property type="match status" value="1"/>
</dbReference>
<reference evidence="2 3" key="1">
    <citation type="submission" date="2016-11" db="EMBL/GenBank/DDBJ databases">
        <authorList>
            <person name="Varghese N."/>
            <person name="Submissions S."/>
        </authorList>
    </citation>
    <scope>NUCLEOTIDE SEQUENCE [LARGE SCALE GENOMIC DNA]</scope>
    <source>
        <strain evidence="2 3">DSM 29620</strain>
    </source>
</reference>
<dbReference type="PANTHER" id="PTHR10992">
    <property type="entry name" value="METHYLESTERASE FAMILY MEMBER"/>
    <property type="match status" value="1"/>
</dbReference>
<gene>
    <name evidence="2" type="ORF">SAMN05444142_101122</name>
</gene>
<dbReference type="GO" id="GO:0080032">
    <property type="term" value="F:methyl jasmonate esterase activity"/>
    <property type="evidence" value="ECO:0007669"/>
    <property type="project" value="TreeGrafter"/>
</dbReference>
<dbReference type="Pfam" id="PF12697">
    <property type="entry name" value="Abhydrolase_6"/>
    <property type="match status" value="1"/>
</dbReference>
<protein>
    <submittedName>
        <fullName evidence="2">Lysophospholipase, alpha-beta hydrolase superfamily</fullName>
    </submittedName>
</protein>
<dbReference type="Proteomes" id="UP000324252">
    <property type="component" value="Unassembled WGS sequence"/>
</dbReference>
<dbReference type="EMBL" id="FQZZ01000001">
    <property type="protein sequence ID" value="SHJ39950.1"/>
    <property type="molecule type" value="Genomic_DNA"/>
</dbReference>
<keyword evidence="3" id="KW-1185">Reference proteome</keyword>
<accession>A0A1H0CW70</accession>
<feature type="domain" description="AB hydrolase-1" evidence="1">
    <location>
        <begin position="4"/>
        <end position="228"/>
    </location>
</feature>
<evidence type="ECO:0000313" key="2">
    <source>
        <dbReference type="EMBL" id="SHJ39950.1"/>
    </source>
</evidence>
<dbReference type="InterPro" id="IPR000073">
    <property type="entry name" value="AB_hydrolase_1"/>
</dbReference>
<dbReference type="InterPro" id="IPR045889">
    <property type="entry name" value="MES/HNL"/>
</dbReference>
<keyword evidence="2" id="KW-0378">Hydrolase</keyword>
<organism evidence="2 3">
    <name type="scientific">Lutimaribacter pacificus</name>
    <dbReference type="NCBI Taxonomy" id="391948"/>
    <lineage>
        <taxon>Bacteria</taxon>
        <taxon>Pseudomonadati</taxon>
        <taxon>Pseudomonadota</taxon>
        <taxon>Alphaproteobacteria</taxon>
        <taxon>Rhodobacterales</taxon>
        <taxon>Roseobacteraceae</taxon>
        <taxon>Lutimaribacter</taxon>
    </lineage>
</organism>
<sequence>MSDFLLIHGSAHGAWCWRDLIPELTALGHNARAIDLPGHGQDGTPYAQVTLDGYADAIADALDTPAIVVGHSMGGYPITLAAERAPDMVQMLIYLCAYVPKPGLSLAQMRMEAPYQPLLPHIRMTPDRKGWTVPDDILHDRFYHDCPPGTVEFAAANLCIQATQPTSVPVTVTERSSHIPRRYIRCSEDRTIPPEYQVTMTRDWPADHVVTMDCSHSPFFAKPRDLAAILHDFAKGQARPG</sequence>
<proteinExistence type="predicted"/>
<dbReference type="SUPFAM" id="SSF53474">
    <property type="entry name" value="alpha/beta-Hydrolases"/>
    <property type="match status" value="1"/>
</dbReference>
<evidence type="ECO:0000313" key="3">
    <source>
        <dbReference type="Proteomes" id="UP000324252"/>
    </source>
</evidence>
<dbReference type="AlphaFoldDB" id="A0A1H0CW70"/>
<dbReference type="InterPro" id="IPR029058">
    <property type="entry name" value="AB_hydrolase_fold"/>
</dbReference>
<dbReference type="RefSeq" id="WP_149786961.1">
    <property type="nucleotide sequence ID" value="NZ_FNIO01000001.1"/>
</dbReference>
<dbReference type="PANTHER" id="PTHR10992:SF1086">
    <property type="entry name" value="AB HYDROLASE-1 DOMAIN-CONTAINING PROTEIN"/>
    <property type="match status" value="1"/>
</dbReference>
<dbReference type="OrthoDB" id="9814966at2"/>
<name>A0A1H0CW70_9RHOB</name>
<dbReference type="GO" id="GO:0080030">
    <property type="term" value="F:methyl indole-3-acetate esterase activity"/>
    <property type="evidence" value="ECO:0007669"/>
    <property type="project" value="TreeGrafter"/>
</dbReference>
<evidence type="ECO:0000259" key="1">
    <source>
        <dbReference type="Pfam" id="PF12697"/>
    </source>
</evidence>